<evidence type="ECO:0000259" key="6">
    <source>
        <dbReference type="PROSITE" id="PS50262"/>
    </source>
</evidence>
<reference evidence="7 8" key="1">
    <citation type="submission" date="2024-01" db="EMBL/GenBank/DDBJ databases">
        <title>The genome of the rayed Mediterranean limpet Patella caerulea (Linnaeus, 1758).</title>
        <authorList>
            <person name="Anh-Thu Weber A."/>
            <person name="Halstead-Nussloch G."/>
        </authorList>
    </citation>
    <scope>NUCLEOTIDE SEQUENCE [LARGE SCALE GENOMIC DNA]</scope>
    <source>
        <strain evidence="7">AATW-2023a</strain>
        <tissue evidence="7">Whole specimen</tissue>
    </source>
</reference>
<name>A0AAN8PTF3_PATCE</name>
<evidence type="ECO:0000256" key="2">
    <source>
        <dbReference type="ARBA" id="ARBA00022692"/>
    </source>
</evidence>
<dbReference type="Proteomes" id="UP001347796">
    <property type="component" value="Unassembled WGS sequence"/>
</dbReference>
<dbReference type="Gene3D" id="1.20.1070.10">
    <property type="entry name" value="Rhodopsin 7-helix transmembrane proteins"/>
    <property type="match status" value="1"/>
</dbReference>
<dbReference type="InterPro" id="IPR052954">
    <property type="entry name" value="GPCR-Ligand_Int"/>
</dbReference>
<feature type="transmembrane region" description="Helical" evidence="5">
    <location>
        <begin position="292"/>
        <end position="313"/>
    </location>
</feature>
<dbReference type="PRINTS" id="PR00237">
    <property type="entry name" value="GPCRRHODOPSN"/>
</dbReference>
<proteinExistence type="predicted"/>
<dbReference type="EMBL" id="JAZGQO010000007">
    <property type="protein sequence ID" value="KAK6183613.1"/>
    <property type="molecule type" value="Genomic_DNA"/>
</dbReference>
<dbReference type="InterPro" id="IPR017452">
    <property type="entry name" value="GPCR_Rhodpsn_7TM"/>
</dbReference>
<keyword evidence="4 5" id="KW-0472">Membrane</keyword>
<evidence type="ECO:0000313" key="8">
    <source>
        <dbReference type="Proteomes" id="UP001347796"/>
    </source>
</evidence>
<keyword evidence="2 5" id="KW-0812">Transmembrane</keyword>
<feature type="transmembrane region" description="Helical" evidence="5">
    <location>
        <begin position="65"/>
        <end position="91"/>
    </location>
</feature>
<dbReference type="GO" id="GO:0004930">
    <property type="term" value="F:G protein-coupled receptor activity"/>
    <property type="evidence" value="ECO:0007669"/>
    <property type="project" value="InterPro"/>
</dbReference>
<dbReference type="SUPFAM" id="SSF81321">
    <property type="entry name" value="Family A G protein-coupled receptor-like"/>
    <property type="match status" value="1"/>
</dbReference>
<evidence type="ECO:0000256" key="3">
    <source>
        <dbReference type="ARBA" id="ARBA00022989"/>
    </source>
</evidence>
<evidence type="ECO:0000313" key="7">
    <source>
        <dbReference type="EMBL" id="KAK6183613.1"/>
    </source>
</evidence>
<evidence type="ECO:0000256" key="4">
    <source>
        <dbReference type="ARBA" id="ARBA00023136"/>
    </source>
</evidence>
<feature type="transmembrane region" description="Helical" evidence="5">
    <location>
        <begin position="210"/>
        <end position="231"/>
    </location>
</feature>
<evidence type="ECO:0000256" key="1">
    <source>
        <dbReference type="ARBA" id="ARBA00004370"/>
    </source>
</evidence>
<dbReference type="PROSITE" id="PS50262">
    <property type="entry name" value="G_PROTEIN_RECEP_F1_2"/>
    <property type="match status" value="1"/>
</dbReference>
<comment type="subcellular location">
    <subcellularLocation>
        <location evidence="1">Membrane</location>
    </subcellularLocation>
</comment>
<protein>
    <recommendedName>
        <fullName evidence="6">G-protein coupled receptors family 1 profile domain-containing protein</fullName>
    </recommendedName>
</protein>
<feature type="transmembrane region" description="Helical" evidence="5">
    <location>
        <begin position="150"/>
        <end position="170"/>
    </location>
</feature>
<evidence type="ECO:0000256" key="5">
    <source>
        <dbReference type="SAM" id="Phobius"/>
    </source>
</evidence>
<feature type="transmembrane region" description="Helical" evidence="5">
    <location>
        <begin position="29"/>
        <end position="53"/>
    </location>
</feature>
<dbReference type="PANTHER" id="PTHR46641">
    <property type="entry name" value="FMRFAMIDE RECEPTOR-RELATED"/>
    <property type="match status" value="1"/>
</dbReference>
<accession>A0AAN8PTF3</accession>
<keyword evidence="3 5" id="KW-1133">Transmembrane helix</keyword>
<dbReference type="PANTHER" id="PTHR46641:SF2">
    <property type="entry name" value="FMRFAMIDE RECEPTOR"/>
    <property type="match status" value="1"/>
</dbReference>
<feature type="domain" description="G-protein coupled receptors family 1 profile" evidence="6">
    <location>
        <begin position="46"/>
        <end position="305"/>
    </location>
</feature>
<dbReference type="Pfam" id="PF00001">
    <property type="entry name" value="7tm_1"/>
    <property type="match status" value="1"/>
</dbReference>
<comment type="caution">
    <text evidence="7">The sequence shown here is derived from an EMBL/GenBank/DDBJ whole genome shotgun (WGS) entry which is preliminary data.</text>
</comment>
<dbReference type="GO" id="GO:0016020">
    <property type="term" value="C:membrane"/>
    <property type="evidence" value="ECO:0007669"/>
    <property type="project" value="UniProtKB-SubCell"/>
</dbReference>
<sequence>MVLAANGSAVSAGVLDSNQYEQFYLQARFITGVVVYPIICLIGLVGNSLSIIVMSQKQMTSSTNVYLMSLAISDCVKLISDFVYFMVILLLELDPPTGNKAYGFLYPYAHYIFNASLCISAWLTVSVAIERYIYVCHPTRVKVYCTIRHARTVSMTVFILMSILAIPYAMRYKTIENSSNSTHYKTYDLRVTELWSNESFSKIYTWIQNFLRSIIPLCMLIILNTCIIYGIRRCRVGRSKTSRRHRITFMLIIVILVFLICITPDAIMSTFLGLGYYEEDFLQRGIREITDLLLLVNSASNFIIYCIFNTIFWRNFVNLFCKPCYRINIHFEESQIRRLSLVGRPKASLHVKLGHRKSICGDGLLSEV</sequence>
<organism evidence="7 8">
    <name type="scientific">Patella caerulea</name>
    <name type="common">Rayed Mediterranean limpet</name>
    <dbReference type="NCBI Taxonomy" id="87958"/>
    <lineage>
        <taxon>Eukaryota</taxon>
        <taxon>Metazoa</taxon>
        <taxon>Spiralia</taxon>
        <taxon>Lophotrochozoa</taxon>
        <taxon>Mollusca</taxon>
        <taxon>Gastropoda</taxon>
        <taxon>Patellogastropoda</taxon>
        <taxon>Patelloidea</taxon>
        <taxon>Patellidae</taxon>
        <taxon>Patella</taxon>
    </lineage>
</organism>
<dbReference type="InterPro" id="IPR000276">
    <property type="entry name" value="GPCR_Rhodpsn"/>
</dbReference>
<dbReference type="AlphaFoldDB" id="A0AAN8PTF3"/>
<keyword evidence="8" id="KW-1185">Reference proteome</keyword>
<feature type="transmembrane region" description="Helical" evidence="5">
    <location>
        <begin position="251"/>
        <end position="272"/>
    </location>
</feature>
<dbReference type="CDD" id="cd14978">
    <property type="entry name" value="7tmA_FMRFamide_R-like"/>
    <property type="match status" value="1"/>
</dbReference>
<feature type="transmembrane region" description="Helical" evidence="5">
    <location>
        <begin position="111"/>
        <end position="129"/>
    </location>
</feature>
<gene>
    <name evidence="7" type="ORF">SNE40_011057</name>
</gene>